<feature type="region of interest" description="Disordered" evidence="1">
    <location>
        <begin position="251"/>
        <end position="278"/>
    </location>
</feature>
<dbReference type="EMBL" id="CALNXK010000280">
    <property type="protein sequence ID" value="CAH3180612.1"/>
    <property type="molecule type" value="Genomic_DNA"/>
</dbReference>
<proteinExistence type="predicted"/>
<organism evidence="2 3">
    <name type="scientific">Porites lobata</name>
    <dbReference type="NCBI Taxonomy" id="104759"/>
    <lineage>
        <taxon>Eukaryota</taxon>
        <taxon>Metazoa</taxon>
        <taxon>Cnidaria</taxon>
        <taxon>Anthozoa</taxon>
        <taxon>Hexacorallia</taxon>
        <taxon>Scleractinia</taxon>
        <taxon>Fungiina</taxon>
        <taxon>Poritidae</taxon>
        <taxon>Porites</taxon>
    </lineage>
</organism>
<name>A0ABN8RMX0_9CNID</name>
<feature type="compositionally biased region" description="Polar residues" evidence="1">
    <location>
        <begin position="260"/>
        <end position="278"/>
    </location>
</feature>
<gene>
    <name evidence="2" type="ORF">PLOB_00023787</name>
</gene>
<dbReference type="Proteomes" id="UP001159405">
    <property type="component" value="Unassembled WGS sequence"/>
</dbReference>
<keyword evidence="3" id="KW-1185">Reference proteome</keyword>
<reference evidence="2 3" key="1">
    <citation type="submission" date="2022-05" db="EMBL/GenBank/DDBJ databases">
        <authorList>
            <consortium name="Genoscope - CEA"/>
            <person name="William W."/>
        </authorList>
    </citation>
    <scope>NUCLEOTIDE SEQUENCE [LARGE SCALE GENOMIC DNA]</scope>
</reference>
<accession>A0ABN8RMX0</accession>
<protein>
    <recommendedName>
        <fullName evidence="4">VWFD domain-containing protein</fullName>
    </recommendedName>
</protein>
<evidence type="ECO:0000313" key="2">
    <source>
        <dbReference type="EMBL" id="CAH3180612.1"/>
    </source>
</evidence>
<evidence type="ECO:0008006" key="4">
    <source>
        <dbReference type="Google" id="ProtNLM"/>
    </source>
</evidence>
<evidence type="ECO:0000256" key="1">
    <source>
        <dbReference type="SAM" id="MobiDB-lite"/>
    </source>
</evidence>
<evidence type="ECO:0000313" key="3">
    <source>
        <dbReference type="Proteomes" id="UP001159405"/>
    </source>
</evidence>
<comment type="caution">
    <text evidence="2">The sequence shown here is derived from an EMBL/GenBank/DDBJ whole genome shotgun (WGS) entry which is preliminary data.</text>
</comment>
<feature type="non-terminal residue" evidence="2">
    <location>
        <position position="1"/>
    </location>
</feature>
<sequence>GYVCPLFDCALLLEFSPCSVTDVHIDRHHWFAVEDDLKLPRNAAECPVDGNNNVSPSRSKYNAQPLGGCWCKCSRPTGERYTFFEPTNSCMKVRLARQRSECSLLFTGETADSALTFIPLTGVTQKTINVPVDNSCTFYFGEKLYAHYIGCDGAWREIPPKSVNEGLEVTPGWNKNQLQFKTRDTASSFLRKNPGRIFRVAVQCRHQREKAFANSTCVMVKVEGRIQCPIPQKAPLNQSATLPPPTVEISTATDLPPRPTNAQAENITTGTPAVVTNT</sequence>